<name>A0A2T1C9K3_9CYAN</name>
<dbReference type="RefSeq" id="WP_106286922.1">
    <property type="nucleotide sequence ID" value="NZ_CAWNTC010000136.1"/>
</dbReference>
<evidence type="ECO:0000313" key="2">
    <source>
        <dbReference type="Proteomes" id="UP000238762"/>
    </source>
</evidence>
<dbReference type="OrthoDB" id="515482at2"/>
<accession>A0A2T1C9K3</accession>
<organism evidence="1 2">
    <name type="scientific">Merismopedia glauca CCAP 1448/3</name>
    <dbReference type="NCBI Taxonomy" id="1296344"/>
    <lineage>
        <taxon>Bacteria</taxon>
        <taxon>Bacillati</taxon>
        <taxon>Cyanobacteriota</taxon>
        <taxon>Cyanophyceae</taxon>
        <taxon>Synechococcales</taxon>
        <taxon>Merismopediaceae</taxon>
        <taxon>Merismopedia</taxon>
    </lineage>
</organism>
<dbReference type="Proteomes" id="UP000238762">
    <property type="component" value="Unassembled WGS sequence"/>
</dbReference>
<dbReference type="AlphaFoldDB" id="A0A2T1C9K3"/>
<gene>
    <name evidence="1" type="ORF">C7B64_01650</name>
</gene>
<evidence type="ECO:0000313" key="1">
    <source>
        <dbReference type="EMBL" id="PSB04955.1"/>
    </source>
</evidence>
<sequence length="84" mass="9033">MAITLELTPEIEARVLAQAAAQGMSAEAFLKAAIENLLNAESQVYRVGTALVVQSTPIGNLETSVEQMREERLTGLIADYESPV</sequence>
<comment type="caution">
    <text evidence="1">The sequence shown here is derived from an EMBL/GenBank/DDBJ whole genome shotgun (WGS) entry which is preliminary data.</text>
</comment>
<keyword evidence="2" id="KW-1185">Reference proteome</keyword>
<reference evidence="1 2" key="1">
    <citation type="submission" date="2018-02" db="EMBL/GenBank/DDBJ databases">
        <authorList>
            <person name="Cohen D.B."/>
            <person name="Kent A.D."/>
        </authorList>
    </citation>
    <scope>NUCLEOTIDE SEQUENCE [LARGE SCALE GENOMIC DNA]</scope>
    <source>
        <strain evidence="1 2">CCAP 1448/3</strain>
    </source>
</reference>
<dbReference type="EMBL" id="PVWJ01000005">
    <property type="protein sequence ID" value="PSB04955.1"/>
    <property type="molecule type" value="Genomic_DNA"/>
</dbReference>
<proteinExistence type="predicted"/>
<protein>
    <submittedName>
        <fullName evidence="1">CopG family transcriptional regulator</fullName>
    </submittedName>
</protein>
<reference evidence="1 2" key="2">
    <citation type="submission" date="2018-03" db="EMBL/GenBank/DDBJ databases">
        <title>The ancient ancestry and fast evolution of plastids.</title>
        <authorList>
            <person name="Moore K.R."/>
            <person name="Magnabosco C."/>
            <person name="Momper L."/>
            <person name="Gold D.A."/>
            <person name="Bosak T."/>
            <person name="Fournier G.P."/>
        </authorList>
    </citation>
    <scope>NUCLEOTIDE SEQUENCE [LARGE SCALE GENOMIC DNA]</scope>
    <source>
        <strain evidence="1 2">CCAP 1448/3</strain>
    </source>
</reference>